<dbReference type="GO" id="GO:0016740">
    <property type="term" value="F:transferase activity"/>
    <property type="evidence" value="ECO:0007669"/>
    <property type="project" value="UniProtKB-KW"/>
</dbReference>
<feature type="region of interest" description="Disordered" evidence="1">
    <location>
        <begin position="30"/>
        <end position="54"/>
    </location>
</feature>
<dbReference type="EMBL" id="FONG01000006">
    <property type="protein sequence ID" value="SFE90037.1"/>
    <property type="molecule type" value="Genomic_DNA"/>
</dbReference>
<proteinExistence type="predicted"/>
<sequence length="166" mass="17797">MMLRGYRDSDLPLLSGDWLPGELLGLPVPGRPPLAEPARVPAPRDPAEDGATGEDDELCVVPGAGFVRLAAVDWVHRRARLEIGLRPGAEGGAEPLLKAALDHAFRALNLRRVFGWVTPAVPLPSGLPRDALLRDAGLAPEADVPRALWLDGRPVARQIWGATRHG</sequence>
<accession>A0A1I2EBI7</accession>
<dbReference type="Proteomes" id="UP000199323">
    <property type="component" value="Unassembled WGS sequence"/>
</dbReference>
<keyword evidence="3" id="KW-1185">Reference proteome</keyword>
<reference evidence="2 3" key="1">
    <citation type="submission" date="2016-10" db="EMBL/GenBank/DDBJ databases">
        <authorList>
            <person name="de Groot N.N."/>
        </authorList>
    </citation>
    <scope>NUCLEOTIDE SEQUENCE [LARGE SCALE GENOMIC DNA]</scope>
    <source>
        <strain evidence="2 3">CGMCC 4.3510</strain>
    </source>
</reference>
<dbReference type="RefSeq" id="WP_093713511.1">
    <property type="nucleotide sequence ID" value="NZ_FONG01000006.1"/>
</dbReference>
<dbReference type="STRING" id="380248.SAMN05216251_106121"/>
<dbReference type="OrthoDB" id="3618747at2"/>
<dbReference type="AlphaFoldDB" id="A0A1I2EBI7"/>
<evidence type="ECO:0000256" key="1">
    <source>
        <dbReference type="SAM" id="MobiDB-lite"/>
    </source>
</evidence>
<name>A0A1I2EBI7_9ACTN</name>
<evidence type="ECO:0000313" key="2">
    <source>
        <dbReference type="EMBL" id="SFE90037.1"/>
    </source>
</evidence>
<evidence type="ECO:0000313" key="3">
    <source>
        <dbReference type="Proteomes" id="UP000199323"/>
    </source>
</evidence>
<gene>
    <name evidence="2" type="ORF">SAMN05216251_106121</name>
</gene>
<keyword evidence="2" id="KW-0808">Transferase</keyword>
<protein>
    <submittedName>
        <fullName evidence="2">Protein N-acetyltransferase, RimJ/RimL family</fullName>
    </submittedName>
</protein>
<organism evidence="2 3">
    <name type="scientific">Actinacidiphila alni</name>
    <dbReference type="NCBI Taxonomy" id="380248"/>
    <lineage>
        <taxon>Bacteria</taxon>
        <taxon>Bacillati</taxon>
        <taxon>Actinomycetota</taxon>
        <taxon>Actinomycetes</taxon>
        <taxon>Kitasatosporales</taxon>
        <taxon>Streptomycetaceae</taxon>
        <taxon>Actinacidiphila</taxon>
    </lineage>
</organism>
<dbReference type="Gene3D" id="3.40.630.30">
    <property type="match status" value="1"/>
</dbReference>